<sequence length="71" mass="8005">MQNYANLRGNSPIIGYEIEPTRIRIMFKGGRTYSYSYASAGENNVEQMKSLAQAGAGLSAFITRNVRYDYE</sequence>
<comment type="caution">
    <text evidence="1">The sequence shown here is derived from an EMBL/GenBank/DDBJ whole genome shotgun (WGS) entry which is preliminary data.</text>
</comment>
<name>A0A9D6A9F6_9BACT</name>
<dbReference type="RefSeq" id="WP_278489344.1">
    <property type="nucleotide sequence ID" value="NZ_CAJZDG010000116.1"/>
</dbReference>
<dbReference type="Proteomes" id="UP000787419">
    <property type="component" value="Unassembled WGS sequence"/>
</dbReference>
<dbReference type="EMBL" id="JABZTM010000022">
    <property type="protein sequence ID" value="MBF1446376.1"/>
    <property type="molecule type" value="Genomic_DNA"/>
</dbReference>
<evidence type="ECO:0000313" key="2">
    <source>
        <dbReference type="Proteomes" id="UP000787419"/>
    </source>
</evidence>
<accession>A0A9D6A9F6</accession>
<protein>
    <recommendedName>
        <fullName evidence="3">KTSC domain-containing protein</fullName>
    </recommendedName>
</protein>
<evidence type="ECO:0000313" key="1">
    <source>
        <dbReference type="EMBL" id="MBF1446376.1"/>
    </source>
</evidence>
<evidence type="ECO:0008006" key="3">
    <source>
        <dbReference type="Google" id="ProtNLM"/>
    </source>
</evidence>
<reference evidence="1" key="1">
    <citation type="submission" date="2020-04" db="EMBL/GenBank/DDBJ databases">
        <title>Deep metagenomics examines the oral microbiome during advanced dental caries in children, revealing novel taxa and co-occurrences with host molecules.</title>
        <authorList>
            <person name="Baker J.L."/>
            <person name="Morton J.T."/>
            <person name="Dinis M."/>
            <person name="Alvarez R."/>
            <person name="Tran N.C."/>
            <person name="Knight R."/>
            <person name="Edlund A."/>
        </authorList>
    </citation>
    <scope>NUCLEOTIDE SEQUENCE</scope>
    <source>
        <strain evidence="1">JCVI_32_bin.50</strain>
    </source>
</reference>
<dbReference type="AlphaFoldDB" id="A0A9D6A9F6"/>
<proteinExistence type="predicted"/>
<organism evidence="1 2">
    <name type="scientific">Prevotella nigrescens</name>
    <dbReference type="NCBI Taxonomy" id="28133"/>
    <lineage>
        <taxon>Bacteria</taxon>
        <taxon>Pseudomonadati</taxon>
        <taxon>Bacteroidota</taxon>
        <taxon>Bacteroidia</taxon>
        <taxon>Bacteroidales</taxon>
        <taxon>Prevotellaceae</taxon>
        <taxon>Prevotella</taxon>
    </lineage>
</organism>
<gene>
    <name evidence="1" type="ORF">HXN55_03155</name>
</gene>